<evidence type="ECO:0000313" key="2">
    <source>
        <dbReference type="EMBL" id="PKY53659.1"/>
    </source>
</evidence>
<comment type="caution">
    <text evidence="2">The sequence shown here is derived from an EMBL/GenBank/DDBJ whole genome shotgun (WGS) entry which is preliminary data.</text>
</comment>
<sequence length="64" mass="7473">MHASRQIVEGANVKNSEPIIGQTQNYYLAFPKNESDSDDHERKYRQNSPQKMHLKKEEEETSIP</sequence>
<keyword evidence="3" id="KW-1185">Reference proteome</keyword>
<dbReference type="EMBL" id="LLXI01001434">
    <property type="protein sequence ID" value="PKY53659.1"/>
    <property type="molecule type" value="Genomic_DNA"/>
</dbReference>
<gene>
    <name evidence="2" type="ORF">RhiirA4_472008</name>
</gene>
<evidence type="ECO:0000256" key="1">
    <source>
        <dbReference type="SAM" id="MobiDB-lite"/>
    </source>
</evidence>
<reference evidence="2 3" key="1">
    <citation type="submission" date="2015-10" db="EMBL/GenBank/DDBJ databases">
        <title>Genome analyses suggest a sexual origin of heterokaryosis in a supposedly ancient asexual fungus.</title>
        <authorList>
            <person name="Ropars J."/>
            <person name="Sedzielewska K."/>
            <person name="Noel J."/>
            <person name="Charron P."/>
            <person name="Farinelli L."/>
            <person name="Marton T."/>
            <person name="Kruger M."/>
            <person name="Pelin A."/>
            <person name="Brachmann A."/>
            <person name="Corradi N."/>
        </authorList>
    </citation>
    <scope>NUCLEOTIDE SEQUENCE [LARGE SCALE GENOMIC DNA]</scope>
    <source>
        <strain evidence="2 3">A4</strain>
    </source>
</reference>
<name>A0A2I1H451_9GLOM</name>
<protein>
    <submittedName>
        <fullName evidence="2">Uncharacterized protein</fullName>
    </submittedName>
</protein>
<accession>A0A2I1H451</accession>
<feature type="compositionally biased region" description="Basic and acidic residues" evidence="1">
    <location>
        <begin position="33"/>
        <end position="44"/>
    </location>
</feature>
<feature type="region of interest" description="Disordered" evidence="1">
    <location>
        <begin position="31"/>
        <end position="64"/>
    </location>
</feature>
<dbReference type="AlphaFoldDB" id="A0A2I1H451"/>
<proteinExistence type="predicted"/>
<evidence type="ECO:0000313" key="3">
    <source>
        <dbReference type="Proteomes" id="UP000234323"/>
    </source>
</evidence>
<organism evidence="2 3">
    <name type="scientific">Rhizophagus irregularis</name>
    <dbReference type="NCBI Taxonomy" id="588596"/>
    <lineage>
        <taxon>Eukaryota</taxon>
        <taxon>Fungi</taxon>
        <taxon>Fungi incertae sedis</taxon>
        <taxon>Mucoromycota</taxon>
        <taxon>Glomeromycotina</taxon>
        <taxon>Glomeromycetes</taxon>
        <taxon>Glomerales</taxon>
        <taxon>Glomeraceae</taxon>
        <taxon>Rhizophagus</taxon>
    </lineage>
</organism>
<dbReference type="Proteomes" id="UP000234323">
    <property type="component" value="Unassembled WGS sequence"/>
</dbReference>